<protein>
    <submittedName>
        <fullName evidence="1">Uncharacterized protein</fullName>
    </submittedName>
</protein>
<dbReference type="Gramene" id="ERN04648">
    <property type="protein sequence ID" value="ERN04648"/>
    <property type="gene ID" value="AMTR_s00076p00051990"/>
</dbReference>
<reference evidence="2" key="1">
    <citation type="journal article" date="2013" name="Science">
        <title>The Amborella genome and the evolution of flowering plants.</title>
        <authorList>
            <consortium name="Amborella Genome Project"/>
        </authorList>
    </citation>
    <scope>NUCLEOTIDE SEQUENCE [LARGE SCALE GENOMIC DNA]</scope>
</reference>
<proteinExistence type="predicted"/>
<dbReference type="Proteomes" id="UP000017836">
    <property type="component" value="Unassembled WGS sequence"/>
</dbReference>
<keyword evidence="2" id="KW-1185">Reference proteome</keyword>
<sequence>MKVPLIRKTSESSISRDLLKRDPFYPLQIGVEPEMSGVVQCSVVEVQEDEPESYELRPQGHLEPT</sequence>
<dbReference type="AlphaFoldDB" id="W1P9P5"/>
<accession>W1P9P5</accession>
<organism evidence="1 2">
    <name type="scientific">Amborella trichopoda</name>
    <dbReference type="NCBI Taxonomy" id="13333"/>
    <lineage>
        <taxon>Eukaryota</taxon>
        <taxon>Viridiplantae</taxon>
        <taxon>Streptophyta</taxon>
        <taxon>Embryophyta</taxon>
        <taxon>Tracheophyta</taxon>
        <taxon>Spermatophyta</taxon>
        <taxon>Magnoliopsida</taxon>
        <taxon>Amborellales</taxon>
        <taxon>Amborellaceae</taxon>
        <taxon>Amborella</taxon>
    </lineage>
</organism>
<name>W1P9P5_AMBTC</name>
<dbReference type="EMBL" id="KI394182">
    <property type="protein sequence ID" value="ERN04648.1"/>
    <property type="molecule type" value="Genomic_DNA"/>
</dbReference>
<gene>
    <name evidence="1" type="ORF">AMTR_s00076p00051990</name>
</gene>
<dbReference type="HOGENOM" id="CLU_2852667_0_0_1"/>
<evidence type="ECO:0000313" key="1">
    <source>
        <dbReference type="EMBL" id="ERN04648.1"/>
    </source>
</evidence>
<evidence type="ECO:0000313" key="2">
    <source>
        <dbReference type="Proteomes" id="UP000017836"/>
    </source>
</evidence>